<comment type="caution">
    <text evidence="2">The sequence shown here is derived from an EMBL/GenBank/DDBJ whole genome shotgun (WGS) entry which is preliminary data.</text>
</comment>
<evidence type="ECO:0000313" key="3">
    <source>
        <dbReference type="Proteomes" id="UP000752297"/>
    </source>
</evidence>
<feature type="chain" id="PRO_5037521582" evidence="1">
    <location>
        <begin position="22"/>
        <end position="202"/>
    </location>
</feature>
<protein>
    <submittedName>
        <fullName evidence="2">Uncharacterized protein</fullName>
    </submittedName>
</protein>
<keyword evidence="1" id="KW-0732">Signal</keyword>
<dbReference type="RefSeq" id="WP_217678249.1">
    <property type="nucleotide sequence ID" value="NZ_JAHRVA010000005.1"/>
</dbReference>
<organism evidence="2 3">
    <name type="scientific">Falsochrobactrum tianjinense</name>
    <dbReference type="NCBI Taxonomy" id="2706015"/>
    <lineage>
        <taxon>Bacteria</taxon>
        <taxon>Pseudomonadati</taxon>
        <taxon>Pseudomonadota</taxon>
        <taxon>Alphaproteobacteria</taxon>
        <taxon>Hyphomicrobiales</taxon>
        <taxon>Brucellaceae</taxon>
        <taxon>Falsochrobactrum</taxon>
    </lineage>
</organism>
<gene>
    <name evidence="2" type="ORF">KUG47_12160</name>
</gene>
<accession>A0A949PN89</accession>
<feature type="signal peptide" evidence="1">
    <location>
        <begin position="1"/>
        <end position="21"/>
    </location>
</feature>
<proteinExistence type="predicted"/>
<keyword evidence="3" id="KW-1185">Reference proteome</keyword>
<dbReference type="EMBL" id="JAHRVA010000005">
    <property type="protein sequence ID" value="MBV2144248.1"/>
    <property type="molecule type" value="Genomic_DNA"/>
</dbReference>
<reference evidence="2 3" key="1">
    <citation type="submission" date="2021-06" db="EMBL/GenBank/DDBJ databases">
        <title>Falsochrobactrum tianjin sp.nov., a new petroleum-degrading bacteria isolated from oily soils.</title>
        <authorList>
            <person name="Chen G."/>
            <person name="Chen H."/>
            <person name="Tian J."/>
            <person name="Qing J."/>
            <person name="Zhong L."/>
            <person name="Ma W."/>
            <person name="Song Y."/>
            <person name="Cui X."/>
            <person name="Yan B."/>
        </authorList>
    </citation>
    <scope>NUCLEOTIDE SEQUENCE [LARGE SCALE GENOMIC DNA]</scope>
    <source>
        <strain evidence="2 3">TDYN1</strain>
    </source>
</reference>
<evidence type="ECO:0000313" key="2">
    <source>
        <dbReference type="EMBL" id="MBV2144248.1"/>
    </source>
</evidence>
<name>A0A949PN89_9HYPH</name>
<evidence type="ECO:0000256" key="1">
    <source>
        <dbReference type="SAM" id="SignalP"/>
    </source>
</evidence>
<sequence>MRGISILFGLTLTTMASVSFATADKIDSNVYDPYTPQNYPKTFKTWGKKGAASINKYRVLAAEEAIKNPRCDFVETSELSDNRSSPPNNVVIFVDCRNGERFYLSSAEIDAKSGATSIKERTVSITDHEAIQQCEAAVVRMLKFPSSFDKGWFSSNVQRASQGNVVVTFDFSAKNGLGIDLPQGARCVFDDRGMHLPEITNR</sequence>
<dbReference type="AlphaFoldDB" id="A0A949PN89"/>
<dbReference type="Proteomes" id="UP000752297">
    <property type="component" value="Unassembled WGS sequence"/>
</dbReference>